<dbReference type="InterPro" id="IPR002938">
    <property type="entry name" value="FAD-bd"/>
</dbReference>
<evidence type="ECO:0000256" key="3">
    <source>
        <dbReference type="ARBA" id="ARBA00022827"/>
    </source>
</evidence>
<dbReference type="Pfam" id="PF07976">
    <property type="entry name" value="Phe_hydrox_dim"/>
    <property type="match status" value="1"/>
</dbReference>
<evidence type="ECO:0000256" key="1">
    <source>
        <dbReference type="ARBA" id="ARBA00001974"/>
    </source>
</evidence>
<evidence type="ECO:0000256" key="2">
    <source>
        <dbReference type="ARBA" id="ARBA00022630"/>
    </source>
</evidence>
<feature type="transmembrane region" description="Helical" evidence="5">
    <location>
        <begin position="12"/>
        <end position="29"/>
    </location>
</feature>
<dbReference type="HOGENOM" id="CLU_009665_20_3_1"/>
<dbReference type="Gene3D" id="3.50.50.60">
    <property type="entry name" value="FAD/NAD(P)-binding domain"/>
    <property type="match status" value="1"/>
</dbReference>
<reference evidence="8 9" key="1">
    <citation type="submission" date="2014-04" db="EMBL/GenBank/DDBJ databases">
        <title>Evolutionary Origins and Diversification of the Mycorrhizal Mutualists.</title>
        <authorList>
            <consortium name="DOE Joint Genome Institute"/>
            <consortium name="Mycorrhizal Genomics Consortium"/>
            <person name="Kohler A."/>
            <person name="Kuo A."/>
            <person name="Nagy L.G."/>
            <person name="Floudas D."/>
            <person name="Copeland A."/>
            <person name="Barry K.W."/>
            <person name="Cichocki N."/>
            <person name="Veneault-Fourrey C."/>
            <person name="LaButti K."/>
            <person name="Lindquist E.A."/>
            <person name="Lipzen A."/>
            <person name="Lundell T."/>
            <person name="Morin E."/>
            <person name="Murat C."/>
            <person name="Riley R."/>
            <person name="Ohm R."/>
            <person name="Sun H."/>
            <person name="Tunlid A."/>
            <person name="Henrissat B."/>
            <person name="Grigoriev I.V."/>
            <person name="Hibbett D.S."/>
            <person name="Martin F."/>
        </authorList>
    </citation>
    <scope>NUCLEOTIDE SEQUENCE [LARGE SCALE GENOMIC DNA]</scope>
    <source>
        <strain evidence="8 9">MD-312</strain>
    </source>
</reference>
<keyword evidence="2" id="KW-0285">Flavoprotein</keyword>
<dbReference type="Pfam" id="PF01494">
    <property type="entry name" value="FAD_binding_3"/>
    <property type="match status" value="1"/>
</dbReference>
<comment type="cofactor">
    <cofactor evidence="1">
        <name>FAD</name>
        <dbReference type="ChEBI" id="CHEBI:57692"/>
    </cofactor>
</comment>
<dbReference type="SUPFAM" id="SSF51905">
    <property type="entry name" value="FAD/NAD(P)-binding domain"/>
    <property type="match status" value="1"/>
</dbReference>
<dbReference type="InterPro" id="IPR012941">
    <property type="entry name" value="Phe_hydrox_C_dim_dom"/>
</dbReference>
<dbReference type="Gene3D" id="3.40.30.20">
    <property type="match status" value="1"/>
</dbReference>
<dbReference type="InterPro" id="IPR038220">
    <property type="entry name" value="PHOX_C_sf"/>
</dbReference>
<evidence type="ECO:0000256" key="5">
    <source>
        <dbReference type="SAM" id="Phobius"/>
    </source>
</evidence>
<dbReference type="PANTHER" id="PTHR43004">
    <property type="entry name" value="TRK SYSTEM POTASSIUM UPTAKE PROTEIN"/>
    <property type="match status" value="1"/>
</dbReference>
<feature type="domain" description="FAD-binding" evidence="6">
    <location>
        <begin position="11"/>
        <end position="358"/>
    </location>
</feature>
<dbReference type="PRINTS" id="PR00420">
    <property type="entry name" value="RNGMNOXGNASE"/>
</dbReference>
<dbReference type="OrthoDB" id="2690153at2759"/>
<keyword evidence="5" id="KW-0812">Transmembrane</keyword>
<evidence type="ECO:0000259" key="6">
    <source>
        <dbReference type="Pfam" id="PF01494"/>
    </source>
</evidence>
<keyword evidence="5" id="KW-0472">Membrane</keyword>
<evidence type="ECO:0000256" key="4">
    <source>
        <dbReference type="ARBA" id="ARBA00023002"/>
    </source>
</evidence>
<keyword evidence="4" id="KW-0560">Oxidoreductase</keyword>
<dbReference type="Proteomes" id="UP000053820">
    <property type="component" value="Unassembled WGS sequence"/>
</dbReference>
<keyword evidence="9" id="KW-1185">Reference proteome</keyword>
<dbReference type="Gene3D" id="3.30.70.2450">
    <property type="match status" value="1"/>
</dbReference>
<evidence type="ECO:0008006" key="10">
    <source>
        <dbReference type="Google" id="ProtNLM"/>
    </source>
</evidence>
<evidence type="ECO:0000313" key="9">
    <source>
        <dbReference type="Proteomes" id="UP000053820"/>
    </source>
</evidence>
<organism evidence="8 9">
    <name type="scientific">Hydnomerulius pinastri MD-312</name>
    <dbReference type="NCBI Taxonomy" id="994086"/>
    <lineage>
        <taxon>Eukaryota</taxon>
        <taxon>Fungi</taxon>
        <taxon>Dikarya</taxon>
        <taxon>Basidiomycota</taxon>
        <taxon>Agaricomycotina</taxon>
        <taxon>Agaricomycetes</taxon>
        <taxon>Agaricomycetidae</taxon>
        <taxon>Boletales</taxon>
        <taxon>Boletales incertae sedis</taxon>
        <taxon>Leucogyrophana</taxon>
    </lineage>
</organism>
<dbReference type="PANTHER" id="PTHR43004:SF19">
    <property type="entry name" value="BINDING MONOOXYGENASE, PUTATIVE (JCVI)-RELATED"/>
    <property type="match status" value="1"/>
</dbReference>
<feature type="domain" description="Phenol hydroxylase-like C-terminal dimerisation" evidence="7">
    <location>
        <begin position="495"/>
        <end position="553"/>
    </location>
</feature>
<name>A0A0C9W2D8_9AGAM</name>
<dbReference type="AlphaFoldDB" id="A0A0C9W2D8"/>
<evidence type="ECO:0000259" key="7">
    <source>
        <dbReference type="Pfam" id="PF07976"/>
    </source>
</evidence>
<gene>
    <name evidence="8" type="ORF">HYDPIDRAFT_153117</name>
</gene>
<dbReference type="InterPro" id="IPR036188">
    <property type="entry name" value="FAD/NAD-bd_sf"/>
</dbReference>
<keyword evidence="3" id="KW-0274">FAD</keyword>
<dbReference type="GO" id="GO:0071949">
    <property type="term" value="F:FAD binding"/>
    <property type="evidence" value="ECO:0007669"/>
    <property type="project" value="InterPro"/>
</dbReference>
<keyword evidence="5" id="KW-1133">Transmembrane helix</keyword>
<dbReference type="InterPro" id="IPR050641">
    <property type="entry name" value="RIFMO-like"/>
</dbReference>
<proteinExistence type="predicted"/>
<sequence length="564" mass="62306">MTTNAEDSVPPVLVVGAGLAGLVAALTLVKNGIRVRIVEKNVEHRKGQRGAGIAPRSSELYHFLEVPEIERRMRQVPLVQTYHHGGVRPMETLSMFPPSEPDPSRPYQSYMLLGQDIMEGILREHLAKYGVDVEMGTELRTLKQHGAGVDVELVKPLGGEQEEKTSVEWVIGADGARGVVRKHLDVTFLGETRSESTMLVGDFRIKGLDGNHWHMWGTMASNFVAFRATTDMGPNGFVLFCSGKGIDAKKLSVDHEALFEWLRSVMERDDLAFEEVYWVSEFRPNIRMANRFSQGRVFITGGAAHVHSPSGGQGANSSVQDSFNLAWKLSLVIKGLSPPSLLNTYSEERVPVIAEMLKLTTHLLDKNIEADRVAQAKSWRRGEETYMLGVNYRGSRILVDDFGHESEGVGRNPYGDLNEDAVRAGDRAPDSPGLRLISGTSKPVKRLFDIFRPVHHTILVFTEDAEYISSVVSTVKGLPGRIARTVVVRPRNSEAASVHGADMEVGDGQGYAYRFYGVQGRTSRTIIVRPDGVVGAIIGEVEGVKKYFGLILSEEVLRYADLRV</sequence>
<accession>A0A0C9W2D8</accession>
<dbReference type="EMBL" id="KN839844">
    <property type="protein sequence ID" value="KIJ65140.1"/>
    <property type="molecule type" value="Genomic_DNA"/>
</dbReference>
<protein>
    <recommendedName>
        <fullName evidence="10">FAD-binding domain-containing protein</fullName>
    </recommendedName>
</protein>
<dbReference type="GO" id="GO:0016709">
    <property type="term" value="F:oxidoreductase activity, acting on paired donors, with incorporation or reduction of molecular oxygen, NAD(P)H as one donor, and incorporation of one atom of oxygen"/>
    <property type="evidence" value="ECO:0007669"/>
    <property type="project" value="UniProtKB-ARBA"/>
</dbReference>
<evidence type="ECO:0000313" key="8">
    <source>
        <dbReference type="EMBL" id="KIJ65140.1"/>
    </source>
</evidence>